<dbReference type="AlphaFoldDB" id="A0A392QL74"/>
<organism evidence="1 2">
    <name type="scientific">Trifolium medium</name>
    <dbReference type="NCBI Taxonomy" id="97028"/>
    <lineage>
        <taxon>Eukaryota</taxon>
        <taxon>Viridiplantae</taxon>
        <taxon>Streptophyta</taxon>
        <taxon>Embryophyta</taxon>
        <taxon>Tracheophyta</taxon>
        <taxon>Spermatophyta</taxon>
        <taxon>Magnoliopsida</taxon>
        <taxon>eudicotyledons</taxon>
        <taxon>Gunneridae</taxon>
        <taxon>Pentapetalae</taxon>
        <taxon>rosids</taxon>
        <taxon>fabids</taxon>
        <taxon>Fabales</taxon>
        <taxon>Fabaceae</taxon>
        <taxon>Papilionoideae</taxon>
        <taxon>50 kb inversion clade</taxon>
        <taxon>NPAAA clade</taxon>
        <taxon>Hologalegina</taxon>
        <taxon>IRL clade</taxon>
        <taxon>Trifolieae</taxon>
        <taxon>Trifolium</taxon>
    </lineage>
</organism>
<dbReference type="EMBL" id="LXQA010144506">
    <property type="protein sequence ID" value="MCI24958.1"/>
    <property type="molecule type" value="Genomic_DNA"/>
</dbReference>
<comment type="caution">
    <text evidence="1">The sequence shown here is derived from an EMBL/GenBank/DDBJ whole genome shotgun (WGS) entry which is preliminary data.</text>
</comment>
<reference evidence="1 2" key="1">
    <citation type="journal article" date="2018" name="Front. Plant Sci.">
        <title>Red Clover (Trifolium pratense) and Zigzag Clover (T. medium) - A Picture of Genomic Similarities and Differences.</title>
        <authorList>
            <person name="Dluhosova J."/>
            <person name="Istvanek J."/>
            <person name="Nedelnik J."/>
            <person name="Repkova J."/>
        </authorList>
    </citation>
    <scope>NUCLEOTIDE SEQUENCE [LARGE SCALE GENOMIC DNA]</scope>
    <source>
        <strain evidence="2">cv. 10/8</strain>
        <tissue evidence="1">Leaf</tissue>
    </source>
</reference>
<evidence type="ECO:0000313" key="2">
    <source>
        <dbReference type="Proteomes" id="UP000265520"/>
    </source>
</evidence>
<name>A0A392QL74_9FABA</name>
<accession>A0A392QL74</accession>
<proteinExistence type="predicted"/>
<dbReference type="Proteomes" id="UP000265520">
    <property type="component" value="Unassembled WGS sequence"/>
</dbReference>
<evidence type="ECO:0000313" key="1">
    <source>
        <dbReference type="EMBL" id="MCI24958.1"/>
    </source>
</evidence>
<feature type="non-terminal residue" evidence="1">
    <location>
        <position position="54"/>
    </location>
</feature>
<protein>
    <submittedName>
        <fullName evidence="1">Uncharacterized protein</fullName>
    </submittedName>
</protein>
<sequence length="54" mass="5786">MNLNIEAISSTGSGSVCGRSLVEKICRLLHLDWEVIVCQCADASANLGCLRGYD</sequence>
<keyword evidence="2" id="KW-1185">Reference proteome</keyword>